<feature type="non-terminal residue" evidence="1">
    <location>
        <position position="166"/>
    </location>
</feature>
<accession>A0AA38UGR3</accession>
<reference evidence="1" key="1">
    <citation type="submission" date="2022-08" db="EMBL/GenBank/DDBJ databases">
        <authorList>
            <consortium name="DOE Joint Genome Institute"/>
            <person name="Min B."/>
            <person name="Riley R."/>
            <person name="Sierra-Patev S."/>
            <person name="Naranjo-Ortiz M."/>
            <person name="Looney B."/>
            <person name="Konkel Z."/>
            <person name="Slot J.C."/>
            <person name="Sakamoto Y."/>
            <person name="Steenwyk J.L."/>
            <person name="Rokas A."/>
            <person name="Carro J."/>
            <person name="Camarero S."/>
            <person name="Ferreira P."/>
            <person name="Molpeceres G."/>
            <person name="Ruiz-Duenas F.J."/>
            <person name="Serrano A."/>
            <person name="Henrissat B."/>
            <person name="Drula E."/>
            <person name="Hughes K.W."/>
            <person name="Mata J.L."/>
            <person name="Ishikawa N.K."/>
            <person name="Vargas-Isla R."/>
            <person name="Ushijima S."/>
            <person name="Smith C.A."/>
            <person name="Ahrendt S."/>
            <person name="Andreopoulos W."/>
            <person name="He G."/>
            <person name="Labutti K."/>
            <person name="Lipzen A."/>
            <person name="Ng V."/>
            <person name="Sandor L."/>
            <person name="Barry K."/>
            <person name="Martinez A.T."/>
            <person name="Xiao Y."/>
            <person name="Gibbons J.G."/>
            <person name="Terashima K."/>
            <person name="Hibbett D.S."/>
            <person name="Grigoriev I.V."/>
        </authorList>
    </citation>
    <scope>NUCLEOTIDE SEQUENCE</scope>
    <source>
        <strain evidence="1">TFB9207</strain>
    </source>
</reference>
<proteinExistence type="predicted"/>
<organism evidence="1 2">
    <name type="scientific">Lentinula raphanica</name>
    <dbReference type="NCBI Taxonomy" id="153919"/>
    <lineage>
        <taxon>Eukaryota</taxon>
        <taxon>Fungi</taxon>
        <taxon>Dikarya</taxon>
        <taxon>Basidiomycota</taxon>
        <taxon>Agaricomycotina</taxon>
        <taxon>Agaricomycetes</taxon>
        <taxon>Agaricomycetidae</taxon>
        <taxon>Agaricales</taxon>
        <taxon>Marasmiineae</taxon>
        <taxon>Omphalotaceae</taxon>
        <taxon>Lentinula</taxon>
    </lineage>
</organism>
<protein>
    <submittedName>
        <fullName evidence="1">Uncharacterized protein</fullName>
    </submittedName>
</protein>
<comment type="caution">
    <text evidence="1">The sequence shown here is derived from an EMBL/GenBank/DDBJ whole genome shotgun (WGS) entry which is preliminary data.</text>
</comment>
<keyword evidence="2" id="KW-1185">Reference proteome</keyword>
<dbReference type="AlphaFoldDB" id="A0AA38UGR3"/>
<evidence type="ECO:0000313" key="2">
    <source>
        <dbReference type="Proteomes" id="UP001163846"/>
    </source>
</evidence>
<sequence>LYRPGLSVPPSQQEIEARLRWDQMDGWVSSILTARLSDEARGRLPPIIDERGERRTARMIYATLKGAYYVAPGRKACLKILDDLYNSRIHDMQIEKFNRQWSSSLTTLKNNGYDIPWDMVIAKYLSKFPKGLCYEYLRLTLEEELERSKELNRGLFDKFASRLERI</sequence>
<dbReference type="Proteomes" id="UP001163846">
    <property type="component" value="Unassembled WGS sequence"/>
</dbReference>
<feature type="non-terminal residue" evidence="1">
    <location>
        <position position="1"/>
    </location>
</feature>
<evidence type="ECO:0000313" key="1">
    <source>
        <dbReference type="EMBL" id="KAJ3841227.1"/>
    </source>
</evidence>
<name>A0AA38UGR3_9AGAR</name>
<dbReference type="EMBL" id="MU806047">
    <property type="protein sequence ID" value="KAJ3841227.1"/>
    <property type="molecule type" value="Genomic_DNA"/>
</dbReference>
<gene>
    <name evidence="1" type="ORF">F5878DRAFT_500887</name>
</gene>